<comment type="caution">
    <text evidence="2">The sequence shown here is derived from an EMBL/GenBank/DDBJ whole genome shotgun (WGS) entry which is preliminary data.</text>
</comment>
<evidence type="ECO:0000256" key="1">
    <source>
        <dbReference type="SAM" id="Coils"/>
    </source>
</evidence>
<dbReference type="Proteomes" id="UP000000702">
    <property type="component" value="Unassembled WGS sequence"/>
</dbReference>
<evidence type="ECO:0000313" key="2">
    <source>
        <dbReference type="EMBL" id="CCD15112.1"/>
    </source>
</evidence>
<evidence type="ECO:0000313" key="3">
    <source>
        <dbReference type="Proteomes" id="UP000000702"/>
    </source>
</evidence>
<reference evidence="2 3" key="2">
    <citation type="journal article" date="2012" name="Proc. Natl. Acad. Sci. U.S.A.">
        <title>Antigenic diversity is generated by distinct evolutionary mechanisms in African trypanosome species.</title>
        <authorList>
            <person name="Jackson A.P."/>
            <person name="Berry A."/>
            <person name="Aslett M."/>
            <person name="Allison H.C."/>
            <person name="Burton P."/>
            <person name="Vavrova-Anderson J."/>
            <person name="Brown R."/>
            <person name="Browne H."/>
            <person name="Corton N."/>
            <person name="Hauser H."/>
            <person name="Gamble J."/>
            <person name="Gilderthorp R."/>
            <person name="Marcello L."/>
            <person name="McQuillan J."/>
            <person name="Otto T.D."/>
            <person name="Quail M.A."/>
            <person name="Sanders M.J."/>
            <person name="van Tonder A."/>
            <person name="Ginger M.L."/>
            <person name="Field M.C."/>
            <person name="Barry J.D."/>
            <person name="Hertz-Fowler C."/>
            <person name="Berriman M."/>
        </authorList>
    </citation>
    <scope>NUCLEOTIDE SEQUENCE [LARGE SCALE GENOMIC DNA]</scope>
    <source>
        <strain evidence="2 3">IL3000</strain>
    </source>
</reference>
<sequence length="240" mass="26469">MSNISEVHISGVALSHLLSPLTALPSASRKTYALYGHYGIRECDSDTTEKSPLVEAVVRVVAPADAVQPENTQFIGFASLRKSSPHKLSYQDMKLLRDTGPARMAVQGILQPYPAFLLLATVPLETHSTKSTRKVEYSVFGSSSNTSKAAPTYTADKAIPLKVDNMVDSFSPFVRLGDLGIHGYISKDDQVEEQKSPSVSELKFLSSLCRLEEATEEKDNLLKRIHELEKILTNSRDTRM</sequence>
<name>F9WCW4_TRYCI</name>
<dbReference type="EMBL" id="CAEQ01001781">
    <property type="protein sequence ID" value="CCD15112.1"/>
    <property type="molecule type" value="Genomic_DNA"/>
</dbReference>
<keyword evidence="3" id="KW-1185">Reference proteome</keyword>
<accession>F9WCW4</accession>
<protein>
    <submittedName>
        <fullName evidence="2">WGS project CAEQ00000000 data, annotated contig 2285</fullName>
    </submittedName>
</protein>
<dbReference type="AlphaFoldDB" id="F9WCW4"/>
<gene>
    <name evidence="2" type="ORF">TCIL3000_0_56720</name>
</gene>
<feature type="coiled-coil region" evidence="1">
    <location>
        <begin position="211"/>
        <end position="238"/>
    </location>
</feature>
<reference evidence="3" key="1">
    <citation type="submission" date="2011-07" db="EMBL/GenBank/DDBJ databases">
        <title>Divergent evolution of antigenic variation in African trypanosomes.</title>
        <authorList>
            <person name="Jackson A.P."/>
            <person name="Berry A."/>
            <person name="Allison H.C."/>
            <person name="Burton P."/>
            <person name="Anderson J."/>
            <person name="Aslett M."/>
            <person name="Brown R."/>
            <person name="Corton N."/>
            <person name="Harris D."/>
            <person name="Hauser H."/>
            <person name="Gamble J."/>
            <person name="Gilderthorp R."/>
            <person name="McQuillan J."/>
            <person name="Quail M.A."/>
            <person name="Sanders M."/>
            <person name="Van Tonder A."/>
            <person name="Ginger M.L."/>
            <person name="Donelson J.E."/>
            <person name="Field M.C."/>
            <person name="Barry J.D."/>
            <person name="Berriman M."/>
            <person name="Hertz-Fowler C."/>
        </authorList>
    </citation>
    <scope>NUCLEOTIDE SEQUENCE [LARGE SCALE GENOMIC DNA]</scope>
    <source>
        <strain evidence="3">IL3000</strain>
    </source>
</reference>
<dbReference type="VEuPathDB" id="TriTrypDB:TcIL3000_0_56720"/>
<proteinExistence type="predicted"/>
<organism evidence="2 3">
    <name type="scientific">Trypanosoma congolense (strain IL3000)</name>
    <dbReference type="NCBI Taxonomy" id="1068625"/>
    <lineage>
        <taxon>Eukaryota</taxon>
        <taxon>Discoba</taxon>
        <taxon>Euglenozoa</taxon>
        <taxon>Kinetoplastea</taxon>
        <taxon>Metakinetoplastina</taxon>
        <taxon>Trypanosomatida</taxon>
        <taxon>Trypanosomatidae</taxon>
        <taxon>Trypanosoma</taxon>
        <taxon>Nannomonas</taxon>
    </lineage>
</organism>
<keyword evidence="1" id="KW-0175">Coiled coil</keyword>
<dbReference type="OMA" id="NMVDSFS"/>